<feature type="compositionally biased region" description="Polar residues" evidence="1">
    <location>
        <begin position="51"/>
        <end position="65"/>
    </location>
</feature>
<dbReference type="RefSeq" id="WP_203906114.1">
    <property type="nucleotide sequence ID" value="NZ_BONY01000001.1"/>
</dbReference>
<comment type="caution">
    <text evidence="2">The sequence shown here is derived from an EMBL/GenBank/DDBJ whole genome shotgun (WGS) entry which is preliminary data.</text>
</comment>
<dbReference type="PROSITE" id="PS51257">
    <property type="entry name" value="PROKAR_LIPOPROTEIN"/>
    <property type="match status" value="1"/>
</dbReference>
<sequence>MLWRDRLAPQTLAMPYTFRLIVAIGLSSVLAVAGCARGGPGVAGKSGAPSAATSLTKMPGSNPTPGVSRPRDHLRATLSTGMGDEWDLEVVDSLGQLAMKHFAGGDANAGVVVQLSDSAGTLYLLREAEGVWRWTPEGAVMACHLEKASVLAPPGQSKPAVTVTPKDAALIVHTTEAGVSRNLGFKLEFGC</sequence>
<evidence type="ECO:0000313" key="2">
    <source>
        <dbReference type="EMBL" id="GIH02191.1"/>
    </source>
</evidence>
<organism evidence="2 3">
    <name type="scientific">Rhizocola hellebori</name>
    <dbReference type="NCBI Taxonomy" id="1392758"/>
    <lineage>
        <taxon>Bacteria</taxon>
        <taxon>Bacillati</taxon>
        <taxon>Actinomycetota</taxon>
        <taxon>Actinomycetes</taxon>
        <taxon>Micromonosporales</taxon>
        <taxon>Micromonosporaceae</taxon>
        <taxon>Rhizocola</taxon>
    </lineage>
</organism>
<evidence type="ECO:0008006" key="4">
    <source>
        <dbReference type="Google" id="ProtNLM"/>
    </source>
</evidence>
<evidence type="ECO:0000256" key="1">
    <source>
        <dbReference type="SAM" id="MobiDB-lite"/>
    </source>
</evidence>
<protein>
    <recommendedName>
        <fullName evidence="4">Lipoprotein</fullName>
    </recommendedName>
</protein>
<dbReference type="AlphaFoldDB" id="A0A8J3Q220"/>
<dbReference type="EMBL" id="BONY01000001">
    <property type="protein sequence ID" value="GIH02191.1"/>
    <property type="molecule type" value="Genomic_DNA"/>
</dbReference>
<evidence type="ECO:0000313" key="3">
    <source>
        <dbReference type="Proteomes" id="UP000612899"/>
    </source>
</evidence>
<keyword evidence="3" id="KW-1185">Reference proteome</keyword>
<feature type="region of interest" description="Disordered" evidence="1">
    <location>
        <begin position="41"/>
        <end position="71"/>
    </location>
</feature>
<reference evidence="2" key="1">
    <citation type="submission" date="2021-01" db="EMBL/GenBank/DDBJ databases">
        <title>Whole genome shotgun sequence of Rhizocola hellebori NBRC 109834.</title>
        <authorList>
            <person name="Komaki H."/>
            <person name="Tamura T."/>
        </authorList>
    </citation>
    <scope>NUCLEOTIDE SEQUENCE</scope>
    <source>
        <strain evidence="2">NBRC 109834</strain>
    </source>
</reference>
<accession>A0A8J3Q220</accession>
<proteinExistence type="predicted"/>
<dbReference type="Proteomes" id="UP000612899">
    <property type="component" value="Unassembled WGS sequence"/>
</dbReference>
<gene>
    <name evidence="2" type="ORF">Rhe02_02580</name>
</gene>
<name>A0A8J3Q220_9ACTN</name>